<dbReference type="EMBL" id="JBJIAA010000018">
    <property type="protein sequence ID" value="MFL0252587.1"/>
    <property type="molecule type" value="Genomic_DNA"/>
</dbReference>
<dbReference type="InterPro" id="IPR017927">
    <property type="entry name" value="FAD-bd_FR_type"/>
</dbReference>
<dbReference type="Gene3D" id="2.40.30.10">
    <property type="entry name" value="Translation factors"/>
    <property type="match status" value="1"/>
</dbReference>
<dbReference type="Pfam" id="PF10418">
    <property type="entry name" value="DHODB_Fe-S_bind"/>
    <property type="match status" value="1"/>
</dbReference>
<dbReference type="PANTHER" id="PTHR43513:SF3">
    <property type="entry name" value="DIHYDROOROTATE DEHYDROGENASE B (NAD(+)), ELECTRON TRANSFER SUBUNIT-RELATED"/>
    <property type="match status" value="1"/>
</dbReference>
<evidence type="ECO:0000313" key="2">
    <source>
        <dbReference type="EMBL" id="MFL0252587.1"/>
    </source>
</evidence>
<proteinExistence type="predicted"/>
<name>A0ABW8TJS5_9CLOT</name>
<organism evidence="2 3">
    <name type="scientific">Clostridium neuense</name>
    <dbReference type="NCBI Taxonomy" id="1728934"/>
    <lineage>
        <taxon>Bacteria</taxon>
        <taxon>Bacillati</taxon>
        <taxon>Bacillota</taxon>
        <taxon>Clostridia</taxon>
        <taxon>Eubacteriales</taxon>
        <taxon>Clostridiaceae</taxon>
        <taxon>Clostridium</taxon>
    </lineage>
</organism>
<dbReference type="Proteomes" id="UP001623592">
    <property type="component" value="Unassembled WGS sequence"/>
</dbReference>
<dbReference type="PROSITE" id="PS51384">
    <property type="entry name" value="FAD_FR"/>
    <property type="match status" value="1"/>
</dbReference>
<gene>
    <name evidence="2" type="ORF">ACJDT4_19420</name>
</gene>
<dbReference type="PIRSF" id="PIRSF006816">
    <property type="entry name" value="Cyc3_hyd_g"/>
    <property type="match status" value="1"/>
</dbReference>
<evidence type="ECO:0000313" key="3">
    <source>
        <dbReference type="Proteomes" id="UP001623592"/>
    </source>
</evidence>
<dbReference type="InterPro" id="IPR050353">
    <property type="entry name" value="PyrK_electron_transfer"/>
</dbReference>
<comment type="caution">
    <text evidence="2">The sequence shown here is derived from an EMBL/GenBank/DDBJ whole genome shotgun (WGS) entry which is preliminary data.</text>
</comment>
<protein>
    <submittedName>
        <fullName evidence="2">Sulfide/dihydroorotate dehydrogenase-like FAD/NAD-binding protein</fullName>
    </submittedName>
</protein>
<dbReference type="InterPro" id="IPR019480">
    <property type="entry name" value="Dihydroorotate_DH_Fe-S-bd"/>
</dbReference>
<evidence type="ECO:0000259" key="1">
    <source>
        <dbReference type="PROSITE" id="PS51384"/>
    </source>
</evidence>
<keyword evidence="3" id="KW-1185">Reference proteome</keyword>
<dbReference type="InterPro" id="IPR012165">
    <property type="entry name" value="Cyt_c3_hydrogenase_gsu"/>
</dbReference>
<dbReference type="Gene3D" id="3.40.50.80">
    <property type="entry name" value="Nucleotide-binding domain of ferredoxin-NADP reductase (FNR) module"/>
    <property type="match status" value="1"/>
</dbReference>
<dbReference type="SUPFAM" id="SSF63380">
    <property type="entry name" value="Riboflavin synthase domain-like"/>
    <property type="match status" value="1"/>
</dbReference>
<accession>A0ABW8TJS5</accession>
<dbReference type="PANTHER" id="PTHR43513">
    <property type="entry name" value="DIHYDROOROTATE DEHYDROGENASE B (NAD(+)), ELECTRON TRANSFER SUBUNIT"/>
    <property type="match status" value="1"/>
</dbReference>
<reference evidence="2 3" key="1">
    <citation type="submission" date="2024-11" db="EMBL/GenBank/DDBJ databases">
        <authorList>
            <person name="Heng Y.C."/>
            <person name="Lim A.C.H."/>
            <person name="Lee J.K.Y."/>
            <person name="Kittelmann S."/>
        </authorList>
    </citation>
    <scope>NUCLEOTIDE SEQUENCE [LARGE SCALE GENOMIC DNA]</scope>
    <source>
        <strain evidence="2 3">WILCCON 0114</strain>
    </source>
</reference>
<dbReference type="CDD" id="cd06219">
    <property type="entry name" value="DHOD_e_trans_like1"/>
    <property type="match status" value="1"/>
</dbReference>
<sequence length="289" mass="32186">MHKIIKMLKAADDVYSMEFEAARIAKAFKPGQFVILRAHEKGERVPFSICNVNRDKGTITIVFRKVGKTTEYMSKLENGQFILDATGPLGQPSQLLNIKSGSSERVLFVSENSAAIRIYAELKYLHDNNVHADALLSFEDENRLMFKEEIEKLSNKTYISFKNGEGEFDGSTDKAVKHILENGNYTLVVCMGSVKMMKEVSAVTKTKGIKTIVSLNVLMLDGTGMCGACRVNVGNEIKFACEDGPEFDGHLVDFDEVMIRQSIYSSVEAKKKYREQHAGTEAAVEKEGC</sequence>
<dbReference type="SUPFAM" id="SSF52343">
    <property type="entry name" value="Ferredoxin reductase-like, C-terminal NADP-linked domain"/>
    <property type="match status" value="1"/>
</dbReference>
<dbReference type="RefSeq" id="WP_406789241.1">
    <property type="nucleotide sequence ID" value="NZ_JBJIAA010000018.1"/>
</dbReference>
<dbReference type="InterPro" id="IPR017938">
    <property type="entry name" value="Riboflavin_synthase-like_b-brl"/>
</dbReference>
<feature type="domain" description="FAD-binding FR-type" evidence="1">
    <location>
        <begin position="1"/>
        <end position="95"/>
    </location>
</feature>
<dbReference type="InterPro" id="IPR039261">
    <property type="entry name" value="FNR_nucleotide-bd"/>
</dbReference>
<dbReference type="NCBIfam" id="NF004862">
    <property type="entry name" value="PRK06222.1"/>
    <property type="match status" value="1"/>
</dbReference>